<gene>
    <name evidence="1" type="ORF">JOF35_006521</name>
</gene>
<name>A0ABT9L0H5_9ACTN</name>
<evidence type="ECO:0000313" key="1">
    <source>
        <dbReference type="EMBL" id="MDP9614183.1"/>
    </source>
</evidence>
<proteinExistence type="predicted"/>
<dbReference type="Proteomes" id="UP001234880">
    <property type="component" value="Unassembled WGS sequence"/>
</dbReference>
<reference evidence="1 2" key="1">
    <citation type="submission" date="2023-07" db="EMBL/GenBank/DDBJ databases">
        <title>Sequencing the genomes of 1000 actinobacteria strains.</title>
        <authorList>
            <person name="Klenk H.-P."/>
        </authorList>
    </citation>
    <scope>NUCLEOTIDE SEQUENCE [LARGE SCALE GENOMIC DNA]</scope>
    <source>
        <strain evidence="1 2">DSM 41600</strain>
    </source>
</reference>
<keyword evidence="2" id="KW-1185">Reference proteome</keyword>
<accession>A0ABT9L0H5</accession>
<dbReference type="EMBL" id="JAURUE010000002">
    <property type="protein sequence ID" value="MDP9614183.1"/>
    <property type="molecule type" value="Genomic_DNA"/>
</dbReference>
<organism evidence="1 2">
    <name type="scientific">Streptomyces demainii</name>
    <dbReference type="NCBI Taxonomy" id="588122"/>
    <lineage>
        <taxon>Bacteria</taxon>
        <taxon>Bacillati</taxon>
        <taxon>Actinomycetota</taxon>
        <taxon>Actinomycetes</taxon>
        <taxon>Kitasatosporales</taxon>
        <taxon>Streptomycetaceae</taxon>
        <taxon>Streptomyces</taxon>
    </lineage>
</organism>
<evidence type="ECO:0008006" key="3">
    <source>
        <dbReference type="Google" id="ProtNLM"/>
    </source>
</evidence>
<sequence length="46" mass="5326">MVVSGESTFIHYPDCSVSNAKILWCRSLGHFSFDVLTSKIRKPRRR</sequence>
<evidence type="ECO:0000313" key="2">
    <source>
        <dbReference type="Proteomes" id="UP001234880"/>
    </source>
</evidence>
<comment type="caution">
    <text evidence="1">The sequence shown here is derived from an EMBL/GenBank/DDBJ whole genome shotgun (WGS) entry which is preliminary data.</text>
</comment>
<protein>
    <recommendedName>
        <fullName evidence="3">Transposase</fullName>
    </recommendedName>
</protein>